<feature type="domain" description="Glycoside hydrolase family 5" evidence="5">
    <location>
        <begin position="79"/>
        <end position="370"/>
    </location>
</feature>
<dbReference type="Gene3D" id="2.60.40.1180">
    <property type="entry name" value="Golgi alpha-mannosidase II"/>
    <property type="match status" value="1"/>
</dbReference>
<dbReference type="Pfam" id="PF18564">
    <property type="entry name" value="Glyco_hydro_5_C"/>
    <property type="match status" value="1"/>
</dbReference>
<keyword evidence="8" id="KW-1185">Reference proteome</keyword>
<proteinExistence type="inferred from homology"/>
<evidence type="ECO:0000259" key="6">
    <source>
        <dbReference type="Pfam" id="PF18564"/>
    </source>
</evidence>
<evidence type="ECO:0000259" key="5">
    <source>
        <dbReference type="Pfam" id="PF00150"/>
    </source>
</evidence>
<organism evidence="7 8">
    <name type="scientific">Gordonia liuliyuniae</name>
    <dbReference type="NCBI Taxonomy" id="2911517"/>
    <lineage>
        <taxon>Bacteria</taxon>
        <taxon>Bacillati</taxon>
        <taxon>Actinomycetota</taxon>
        <taxon>Actinomycetes</taxon>
        <taxon>Mycobacteriales</taxon>
        <taxon>Gordoniaceae</taxon>
        <taxon>Gordonia</taxon>
    </lineage>
</organism>
<dbReference type="InterPro" id="IPR017853">
    <property type="entry name" value="GH"/>
</dbReference>
<dbReference type="RefSeq" id="WP_236999240.1">
    <property type="nucleotide sequence ID" value="NZ_JAKKOR010000012.1"/>
</dbReference>
<evidence type="ECO:0000256" key="4">
    <source>
        <dbReference type="RuleBase" id="RU361153"/>
    </source>
</evidence>
<evidence type="ECO:0000313" key="8">
    <source>
        <dbReference type="Proteomes" id="UP001200110"/>
    </source>
</evidence>
<evidence type="ECO:0000256" key="1">
    <source>
        <dbReference type="ARBA" id="ARBA00005641"/>
    </source>
</evidence>
<dbReference type="InterPro" id="IPR052066">
    <property type="entry name" value="Glycosphingolipid_Hydrolases"/>
</dbReference>
<dbReference type="PANTHER" id="PTHR31308:SF3">
    <property type="entry name" value="ENDOGLYCOCERAMIDASE"/>
    <property type="match status" value="1"/>
</dbReference>
<name>A0ABS9IWV2_9ACTN</name>
<dbReference type="PANTHER" id="PTHR31308">
    <property type="match status" value="1"/>
</dbReference>
<reference evidence="7 8" key="1">
    <citation type="submission" date="2022-01" db="EMBL/GenBank/DDBJ databases">
        <authorList>
            <person name="Huang Y."/>
        </authorList>
    </citation>
    <scope>NUCLEOTIDE SEQUENCE [LARGE SCALE GENOMIC DNA]</scope>
    <source>
        <strain evidence="7 8">HY366</strain>
    </source>
</reference>
<dbReference type="Pfam" id="PF00150">
    <property type="entry name" value="Cellulase"/>
    <property type="match status" value="1"/>
</dbReference>
<protein>
    <submittedName>
        <fullName evidence="7">Cellulase family glycosylhydrolase</fullName>
    </submittedName>
</protein>
<feature type="domain" description="Glycoside hydrolase family 5 C-terminal" evidence="6">
    <location>
        <begin position="405"/>
        <end position="473"/>
    </location>
</feature>
<evidence type="ECO:0000256" key="2">
    <source>
        <dbReference type="ARBA" id="ARBA00022801"/>
    </source>
</evidence>
<dbReference type="InterPro" id="IPR001547">
    <property type="entry name" value="Glyco_hydro_5"/>
</dbReference>
<dbReference type="Proteomes" id="UP001200110">
    <property type="component" value="Unassembled WGS sequence"/>
</dbReference>
<dbReference type="Gene3D" id="3.20.20.80">
    <property type="entry name" value="Glycosidases"/>
    <property type="match status" value="1"/>
</dbReference>
<comment type="similarity">
    <text evidence="1 4">Belongs to the glycosyl hydrolase 5 (cellulase A) family.</text>
</comment>
<dbReference type="SUPFAM" id="SSF51445">
    <property type="entry name" value="(Trans)glycosidases"/>
    <property type="match status" value="1"/>
</dbReference>
<gene>
    <name evidence="7" type="ORF">L5G33_16430</name>
</gene>
<evidence type="ECO:0000313" key="7">
    <source>
        <dbReference type="EMBL" id="MCF8590042.1"/>
    </source>
</evidence>
<evidence type="ECO:0000256" key="3">
    <source>
        <dbReference type="ARBA" id="ARBA00023295"/>
    </source>
</evidence>
<keyword evidence="3 4" id="KW-0326">Glycosidase</keyword>
<accession>A0ABS9IWV2</accession>
<dbReference type="EMBL" id="JAKKOR010000012">
    <property type="protein sequence ID" value="MCF8590042.1"/>
    <property type="molecule type" value="Genomic_DNA"/>
</dbReference>
<keyword evidence="2 4" id="KW-0378">Hydrolase</keyword>
<sequence>MALVAVRLLLVAVLSAGAIVLVVGPAAADGSAVPQLRRDGRWMVDQFGRVVLVHGLNLVWKHKPYVPPPTAQGFTDKDAEWLYDHGFNGARLGTLWTGVTPDRPGVEDPSYLDRWQPVVNALAERRIWMQFDFHQDMWHEKYGGEGAPDWATHRPEPFARSAIASAPFPMGYWMPELSTVYDNFWANKNGVLDQFARAWAITANRYKDQPYSMGYDLMNEPWAGIEGMTCLIDGCPDTYRNELQPAFEKALRAVRTVDPNNIVWFEPQQFAGGQRLDTFFTPVDGEQNLGFSWHNYCPDVFAESQGLPAGNMQGCRSFSTDRNQHALDQGRRMNATTLMSEWGATDNTTAIGIDADVADRHLMGWMHWAYKKWGDPTTADGDQGLFVDDSDLQSTKKDKLRRLVRTYPQATAGIPKRLRFDTNTGDFTYTYEPGNADAPTEIFVSPLHYKHGPAITVDGGTVTNGLTDNRIQITASGNKPVTVTIKDHS</sequence>
<dbReference type="InterPro" id="IPR041036">
    <property type="entry name" value="GH5_C"/>
</dbReference>
<comment type="caution">
    <text evidence="7">The sequence shown here is derived from an EMBL/GenBank/DDBJ whole genome shotgun (WGS) entry which is preliminary data.</text>
</comment>
<dbReference type="InterPro" id="IPR013780">
    <property type="entry name" value="Glyco_hydro_b"/>
</dbReference>